<gene>
    <name evidence="1" type="ORF">LY71_12448</name>
</gene>
<proteinExistence type="predicted"/>
<evidence type="ECO:0000313" key="2">
    <source>
        <dbReference type="Proteomes" id="UP000239210"/>
    </source>
</evidence>
<keyword evidence="2" id="KW-1185">Reference proteome</keyword>
<dbReference type="EMBL" id="PVTG01000024">
    <property type="protein sequence ID" value="PRY37183.1"/>
    <property type="molecule type" value="Genomic_DNA"/>
</dbReference>
<evidence type="ECO:0000313" key="1">
    <source>
        <dbReference type="EMBL" id="PRY37183.1"/>
    </source>
</evidence>
<organism evidence="1 2">
    <name type="scientific">Geodermatophilus tzadiensis</name>
    <dbReference type="NCBI Taxonomy" id="1137988"/>
    <lineage>
        <taxon>Bacteria</taxon>
        <taxon>Bacillati</taxon>
        <taxon>Actinomycetota</taxon>
        <taxon>Actinomycetes</taxon>
        <taxon>Geodermatophilales</taxon>
        <taxon>Geodermatophilaceae</taxon>
        <taxon>Geodermatophilus</taxon>
    </lineage>
</organism>
<name>A0A2T0SUZ2_9ACTN</name>
<reference evidence="1 2" key="1">
    <citation type="submission" date="2018-03" db="EMBL/GenBank/DDBJ databases">
        <title>Genomic Encyclopedia of Archaeal and Bacterial Type Strains, Phase II (KMG-II): from individual species to whole genera.</title>
        <authorList>
            <person name="Goeker M."/>
        </authorList>
    </citation>
    <scope>NUCLEOTIDE SEQUENCE [LARGE SCALE GENOMIC DNA]</scope>
    <source>
        <strain evidence="1 2">DSM 45416</strain>
    </source>
</reference>
<sequence>MFHSEADFQFAFARAVDTLDPEVQIRLELPLREVEGLKGSQYLDLMCFRPGARTAIELKYFTRRWTGTDGITDEEFRLRYHAATDLARRNFVFDLARLEQFCRAGLAENGLAIMLTNEPNLWSPSRRRCSNDREFHMPEGTTLTGTLQWAKGMYPGNTRTLSGTYRVQWRDYSILDGTYGTFRWLALEVA</sequence>
<protein>
    <submittedName>
        <fullName evidence="1">Uncharacterized protein</fullName>
    </submittedName>
</protein>
<comment type="caution">
    <text evidence="1">The sequence shown here is derived from an EMBL/GenBank/DDBJ whole genome shotgun (WGS) entry which is preliminary data.</text>
</comment>
<accession>A0A2T0SUZ2</accession>
<dbReference type="Proteomes" id="UP000239210">
    <property type="component" value="Unassembled WGS sequence"/>
</dbReference>
<dbReference type="AlphaFoldDB" id="A0A2T0SUZ2"/>